<evidence type="ECO:0000256" key="3">
    <source>
        <dbReference type="ARBA" id="ARBA00022723"/>
    </source>
</evidence>
<gene>
    <name evidence="7" type="ORF">MEDL_42164</name>
</gene>
<dbReference type="CDD" id="cd07723">
    <property type="entry name" value="hydroxyacylglutathione_hydrolase_MBL-fold"/>
    <property type="match status" value="1"/>
</dbReference>
<keyword evidence="5" id="KW-0862">Zinc</keyword>
<keyword evidence="4" id="KW-0378">Hydrolase</keyword>
<dbReference type="GO" id="GO:0004416">
    <property type="term" value="F:hydroxyacylglutathione hydrolase activity"/>
    <property type="evidence" value="ECO:0007669"/>
    <property type="project" value="InterPro"/>
</dbReference>
<organism evidence="7 8">
    <name type="scientific">Mytilus edulis</name>
    <name type="common">Blue mussel</name>
    <dbReference type="NCBI Taxonomy" id="6550"/>
    <lineage>
        <taxon>Eukaryota</taxon>
        <taxon>Metazoa</taxon>
        <taxon>Spiralia</taxon>
        <taxon>Lophotrochozoa</taxon>
        <taxon>Mollusca</taxon>
        <taxon>Bivalvia</taxon>
        <taxon>Autobranchia</taxon>
        <taxon>Pteriomorphia</taxon>
        <taxon>Mytilida</taxon>
        <taxon>Mytiloidea</taxon>
        <taxon>Mytilidae</taxon>
        <taxon>Mytilinae</taxon>
        <taxon>Mytilus</taxon>
    </lineage>
</organism>
<dbReference type="SUPFAM" id="SSF56281">
    <property type="entry name" value="Metallo-hydrolase/oxidoreductase"/>
    <property type="match status" value="1"/>
</dbReference>
<evidence type="ECO:0000256" key="1">
    <source>
        <dbReference type="ARBA" id="ARBA00001947"/>
    </source>
</evidence>
<dbReference type="InterPro" id="IPR035680">
    <property type="entry name" value="Clx_II_MBL"/>
</dbReference>
<proteinExistence type="inferred from homology"/>
<dbReference type="PANTHER" id="PTHR11935">
    <property type="entry name" value="BETA LACTAMASE DOMAIN"/>
    <property type="match status" value="1"/>
</dbReference>
<sequence length="575" mass="65030">MGASHCGVQNYGNSEMRGFEIGIDGWNLDSTVKLVKWALHPPDNWNVEKIQDKFKSNSSAITYFDEESRDTRTLIFGKEFPRPVVEDDKQFKSETESVFTKTFKDCGIDVNIKAKISVDCLVKNKEDQYVRFCEKFHLKNTFQVLVEKTANHPNPNLVDIKSFKDGRIVIADKNMHLLRLVLLDEKEQDVRDIPLDGGPTSLDIVDDSTSTKENKIYRINIDLEDLEGTDVSSNSCHEYVTLKQTVGTVHFGLSLDDDGNLLYLDKTKVYKAYTDAPSTLVLSPTKEISCMHYDMLSSTMLLVTVGNLKITPVPMSLDNLAYVITDGKTTVVIDPGDPEPVIEYLEKNNIIPDAVLVTHKHWDHSGGNSEMKKKYRKIKIYGSASDNINNVTNGVTHGEELIFETMKFTCHLSPGHTTGHMYFVLDGSPYRAPDSVFSGDHLFLGGCGRMFEKPAFSMLKSLDEISDLPPDTLVWPGHEYASDNLEFACHVEPSNEKAKEKLSWVKEQRQKKMCTCPSTMGEELTYNPFLRTKEKTIMVAAGALFEGEYKVPDDEARAQALFELRQMKDKYKYKL</sequence>
<dbReference type="HAMAP" id="MF_01374">
    <property type="entry name" value="Glyoxalase_2"/>
    <property type="match status" value="1"/>
</dbReference>
<keyword evidence="3" id="KW-0479">Metal-binding</keyword>
<dbReference type="InterPro" id="IPR036866">
    <property type="entry name" value="RibonucZ/Hydroxyglut_hydro"/>
</dbReference>
<dbReference type="Proteomes" id="UP000683360">
    <property type="component" value="Unassembled WGS sequence"/>
</dbReference>
<evidence type="ECO:0000313" key="7">
    <source>
        <dbReference type="EMBL" id="CAG2229261.1"/>
    </source>
</evidence>
<evidence type="ECO:0000259" key="6">
    <source>
        <dbReference type="SMART" id="SM00849"/>
    </source>
</evidence>
<dbReference type="Pfam" id="PF00753">
    <property type="entry name" value="Lactamase_B"/>
    <property type="match status" value="1"/>
</dbReference>
<accession>A0A8S3TCU0</accession>
<dbReference type="InterPro" id="IPR017782">
    <property type="entry name" value="Hydroxyacylglutathione_Hdrlase"/>
</dbReference>
<dbReference type="EMBL" id="CAJPWZ010002022">
    <property type="protein sequence ID" value="CAG2229261.1"/>
    <property type="molecule type" value="Genomic_DNA"/>
</dbReference>
<comment type="caution">
    <text evidence="7">The sequence shown here is derived from an EMBL/GenBank/DDBJ whole genome shotgun (WGS) entry which is preliminary data.</text>
</comment>
<evidence type="ECO:0000256" key="2">
    <source>
        <dbReference type="ARBA" id="ARBA00006759"/>
    </source>
</evidence>
<protein>
    <submittedName>
        <fullName evidence="7">PNKD</fullName>
    </submittedName>
</protein>
<dbReference type="InterPro" id="IPR032282">
    <property type="entry name" value="HAGH_C"/>
</dbReference>
<evidence type="ECO:0000313" key="8">
    <source>
        <dbReference type="Proteomes" id="UP000683360"/>
    </source>
</evidence>
<evidence type="ECO:0000256" key="5">
    <source>
        <dbReference type="ARBA" id="ARBA00022833"/>
    </source>
</evidence>
<dbReference type="SMART" id="SM00849">
    <property type="entry name" value="Lactamase_B"/>
    <property type="match status" value="1"/>
</dbReference>
<name>A0A8S3TCU0_MYTED</name>
<dbReference type="NCBIfam" id="TIGR03413">
    <property type="entry name" value="GSH_gloB"/>
    <property type="match status" value="1"/>
</dbReference>
<dbReference type="GO" id="GO:0005739">
    <property type="term" value="C:mitochondrion"/>
    <property type="evidence" value="ECO:0007669"/>
    <property type="project" value="TreeGrafter"/>
</dbReference>
<dbReference type="AlphaFoldDB" id="A0A8S3TCU0"/>
<feature type="domain" description="Metallo-beta-lactamase" evidence="6">
    <location>
        <begin position="318"/>
        <end position="478"/>
    </location>
</feature>
<comment type="cofactor">
    <cofactor evidence="1">
        <name>Zn(2+)</name>
        <dbReference type="ChEBI" id="CHEBI:29105"/>
    </cofactor>
</comment>
<evidence type="ECO:0000256" key="4">
    <source>
        <dbReference type="ARBA" id="ARBA00022801"/>
    </source>
</evidence>
<dbReference type="Gene3D" id="3.60.15.10">
    <property type="entry name" value="Ribonuclease Z/Hydroxyacylglutathione hydrolase-like"/>
    <property type="match status" value="1"/>
</dbReference>
<reference evidence="7" key="1">
    <citation type="submission" date="2021-03" db="EMBL/GenBank/DDBJ databases">
        <authorList>
            <person name="Bekaert M."/>
        </authorList>
    </citation>
    <scope>NUCLEOTIDE SEQUENCE</scope>
</reference>
<dbReference type="Pfam" id="PF16123">
    <property type="entry name" value="HAGH_C"/>
    <property type="match status" value="1"/>
</dbReference>
<dbReference type="InterPro" id="IPR001279">
    <property type="entry name" value="Metallo-B-lactamas"/>
</dbReference>
<dbReference type="OrthoDB" id="449487at2759"/>
<keyword evidence="8" id="KW-1185">Reference proteome</keyword>
<dbReference type="PANTHER" id="PTHR11935:SF116">
    <property type="entry name" value="HYDROLASE PNKD-RELATED"/>
    <property type="match status" value="1"/>
</dbReference>
<dbReference type="GO" id="GO:0019243">
    <property type="term" value="P:methylglyoxal catabolic process to D-lactate via S-lactoyl-glutathione"/>
    <property type="evidence" value="ECO:0007669"/>
    <property type="project" value="InterPro"/>
</dbReference>
<comment type="similarity">
    <text evidence="2">Belongs to the metallo-beta-lactamase superfamily. Glyoxalase II family.</text>
</comment>
<dbReference type="GO" id="GO:0046872">
    <property type="term" value="F:metal ion binding"/>
    <property type="evidence" value="ECO:0007669"/>
    <property type="project" value="UniProtKB-KW"/>
</dbReference>